<reference evidence="1" key="1">
    <citation type="journal article" date="2021" name="PeerJ">
        <title>Extensive microbial diversity within the chicken gut microbiome revealed by metagenomics and culture.</title>
        <authorList>
            <person name="Gilroy R."/>
            <person name="Ravi A."/>
            <person name="Getino M."/>
            <person name="Pursley I."/>
            <person name="Horton D.L."/>
            <person name="Alikhan N.F."/>
            <person name="Baker D."/>
            <person name="Gharbi K."/>
            <person name="Hall N."/>
            <person name="Watson M."/>
            <person name="Adriaenssens E.M."/>
            <person name="Foster-Nyarko E."/>
            <person name="Jarju S."/>
            <person name="Secka A."/>
            <person name="Antonio M."/>
            <person name="Oren A."/>
            <person name="Chaudhuri R.R."/>
            <person name="La Ragione R."/>
            <person name="Hildebrand F."/>
            <person name="Pallen M.J."/>
        </authorList>
    </citation>
    <scope>NUCLEOTIDE SEQUENCE</scope>
    <source>
        <strain evidence="1">ChiSjej1B19-5720</strain>
    </source>
</reference>
<evidence type="ECO:0000313" key="1">
    <source>
        <dbReference type="EMBL" id="HJB29968.1"/>
    </source>
</evidence>
<dbReference type="EMBL" id="DWYZ01000278">
    <property type="protein sequence ID" value="HJB29968.1"/>
    <property type="molecule type" value="Genomic_DNA"/>
</dbReference>
<gene>
    <name evidence="1" type="ORF">IAA06_14435</name>
</gene>
<organism evidence="1 2">
    <name type="scientific">Candidatus Blautia faecavium</name>
    <dbReference type="NCBI Taxonomy" id="2838487"/>
    <lineage>
        <taxon>Bacteria</taxon>
        <taxon>Bacillati</taxon>
        <taxon>Bacillota</taxon>
        <taxon>Clostridia</taxon>
        <taxon>Lachnospirales</taxon>
        <taxon>Lachnospiraceae</taxon>
        <taxon>Blautia</taxon>
    </lineage>
</organism>
<protein>
    <submittedName>
        <fullName evidence="1">Uncharacterized protein</fullName>
    </submittedName>
</protein>
<dbReference type="AlphaFoldDB" id="A0A9D2RX30"/>
<name>A0A9D2RX30_9FIRM</name>
<reference evidence="1" key="2">
    <citation type="submission" date="2021-04" db="EMBL/GenBank/DDBJ databases">
        <authorList>
            <person name="Gilroy R."/>
        </authorList>
    </citation>
    <scope>NUCLEOTIDE SEQUENCE</scope>
    <source>
        <strain evidence="1">ChiSjej1B19-5720</strain>
    </source>
</reference>
<proteinExistence type="predicted"/>
<evidence type="ECO:0000313" key="2">
    <source>
        <dbReference type="Proteomes" id="UP000823842"/>
    </source>
</evidence>
<accession>A0A9D2RX30</accession>
<dbReference type="Proteomes" id="UP000823842">
    <property type="component" value="Unassembled WGS sequence"/>
</dbReference>
<comment type="caution">
    <text evidence="1">The sequence shown here is derived from an EMBL/GenBank/DDBJ whole genome shotgun (WGS) entry which is preliminary data.</text>
</comment>
<sequence>MFRLWGKIWKDNHLLRDTVVCDDSKDTRTHKVFRGLEQICYDLDLGNPIWLDATITEFKRHDKARFYQDNFIEHIDFDYLEIQVIEED</sequence>